<organism evidence="2 3">
    <name type="scientific">Abeliophyllum distichum</name>
    <dbReference type="NCBI Taxonomy" id="126358"/>
    <lineage>
        <taxon>Eukaryota</taxon>
        <taxon>Viridiplantae</taxon>
        <taxon>Streptophyta</taxon>
        <taxon>Embryophyta</taxon>
        <taxon>Tracheophyta</taxon>
        <taxon>Spermatophyta</taxon>
        <taxon>Magnoliopsida</taxon>
        <taxon>eudicotyledons</taxon>
        <taxon>Gunneridae</taxon>
        <taxon>Pentapetalae</taxon>
        <taxon>asterids</taxon>
        <taxon>lamiids</taxon>
        <taxon>Lamiales</taxon>
        <taxon>Oleaceae</taxon>
        <taxon>Forsythieae</taxon>
        <taxon>Abeliophyllum</taxon>
    </lineage>
</organism>
<dbReference type="EMBL" id="JBFOLK010000008">
    <property type="protein sequence ID" value="KAL2492090.1"/>
    <property type="molecule type" value="Genomic_DNA"/>
</dbReference>
<gene>
    <name evidence="2" type="ORF">Adt_27718</name>
</gene>
<evidence type="ECO:0000313" key="3">
    <source>
        <dbReference type="Proteomes" id="UP001604336"/>
    </source>
</evidence>
<keyword evidence="3" id="KW-1185">Reference proteome</keyword>
<name>A0ABD1RUI4_9LAMI</name>
<feature type="region of interest" description="Disordered" evidence="1">
    <location>
        <begin position="85"/>
        <end position="124"/>
    </location>
</feature>
<accession>A0ABD1RUI4</accession>
<proteinExistence type="predicted"/>
<protein>
    <recommendedName>
        <fullName evidence="4">Reverse transcriptase domain-containing protein</fullName>
    </recommendedName>
</protein>
<sequence>MERTEQFMNKTKTNIQNQGTSIKNLETQIDQMAIALSGRAPSTLPSNTEVNSKERVKAITTRSRVQLPDIHVKRSVANKEMVPSTDVEHMEQTEQTTTMKESSGTPLVKATVPINSYDPPISFP</sequence>
<evidence type="ECO:0000313" key="2">
    <source>
        <dbReference type="EMBL" id="KAL2492090.1"/>
    </source>
</evidence>
<dbReference type="AlphaFoldDB" id="A0ABD1RUI4"/>
<evidence type="ECO:0008006" key="4">
    <source>
        <dbReference type="Google" id="ProtNLM"/>
    </source>
</evidence>
<comment type="caution">
    <text evidence="2">The sequence shown here is derived from an EMBL/GenBank/DDBJ whole genome shotgun (WGS) entry which is preliminary data.</text>
</comment>
<dbReference type="Proteomes" id="UP001604336">
    <property type="component" value="Unassembled WGS sequence"/>
</dbReference>
<evidence type="ECO:0000256" key="1">
    <source>
        <dbReference type="SAM" id="MobiDB-lite"/>
    </source>
</evidence>
<reference evidence="3" key="1">
    <citation type="submission" date="2024-07" db="EMBL/GenBank/DDBJ databases">
        <title>Two chromosome-level genome assemblies of Korean endemic species Abeliophyllum distichum and Forsythia ovata (Oleaceae).</title>
        <authorList>
            <person name="Jang H."/>
        </authorList>
    </citation>
    <scope>NUCLEOTIDE SEQUENCE [LARGE SCALE GENOMIC DNA]</scope>
</reference>